<dbReference type="Gene3D" id="2.60.40.150">
    <property type="entry name" value="C2 domain"/>
    <property type="match status" value="1"/>
</dbReference>
<dbReference type="EMBL" id="ML769632">
    <property type="protein sequence ID" value="KAE9391218.1"/>
    <property type="molecule type" value="Genomic_DNA"/>
</dbReference>
<evidence type="ECO:0000259" key="1">
    <source>
        <dbReference type="PROSITE" id="PS50004"/>
    </source>
</evidence>
<evidence type="ECO:0000313" key="2">
    <source>
        <dbReference type="EMBL" id="KAE9391218.1"/>
    </source>
</evidence>
<dbReference type="InterPro" id="IPR037791">
    <property type="entry name" value="C2_fungal_Inn1"/>
</dbReference>
<dbReference type="PANTHER" id="PTHR47052:SF3">
    <property type="entry name" value="INGRESSION PROTEIN 1"/>
    <property type="match status" value="1"/>
</dbReference>
<gene>
    <name evidence="2" type="ORF">BT96DRAFT_832345</name>
</gene>
<dbReference type="CDD" id="cd08681">
    <property type="entry name" value="C2_fungal_Inn1p-like"/>
    <property type="match status" value="1"/>
</dbReference>
<proteinExistence type="predicted"/>
<evidence type="ECO:0000313" key="3">
    <source>
        <dbReference type="Proteomes" id="UP000799118"/>
    </source>
</evidence>
<dbReference type="Proteomes" id="UP000799118">
    <property type="component" value="Unassembled WGS sequence"/>
</dbReference>
<reference evidence="2" key="1">
    <citation type="journal article" date="2019" name="Environ. Microbiol.">
        <title>Fungal ecological strategies reflected in gene transcription - a case study of two litter decomposers.</title>
        <authorList>
            <person name="Barbi F."/>
            <person name="Kohler A."/>
            <person name="Barry K."/>
            <person name="Baskaran P."/>
            <person name="Daum C."/>
            <person name="Fauchery L."/>
            <person name="Ihrmark K."/>
            <person name="Kuo A."/>
            <person name="LaButti K."/>
            <person name="Lipzen A."/>
            <person name="Morin E."/>
            <person name="Grigoriev I.V."/>
            <person name="Henrissat B."/>
            <person name="Lindahl B."/>
            <person name="Martin F."/>
        </authorList>
    </citation>
    <scope>NUCLEOTIDE SEQUENCE</scope>
    <source>
        <strain evidence="2">JB14</strain>
    </source>
</reference>
<protein>
    <recommendedName>
        <fullName evidence="1">C2 domain-containing protein</fullName>
    </recommendedName>
</protein>
<keyword evidence="3" id="KW-1185">Reference proteome</keyword>
<dbReference type="PANTHER" id="PTHR47052">
    <property type="entry name" value="CONSERVED SERINE PROLINE-RICH PROTEIN (AFU_ORTHOLOGUE AFUA_2G01790)"/>
    <property type="match status" value="1"/>
</dbReference>
<name>A0A6A4H0N3_9AGAR</name>
<dbReference type="SUPFAM" id="SSF49562">
    <property type="entry name" value="C2 domain (Calcium/lipid-binding domain, CaLB)"/>
    <property type="match status" value="1"/>
</dbReference>
<accession>A0A6A4H0N3</accession>
<organism evidence="2 3">
    <name type="scientific">Gymnopus androsaceus JB14</name>
    <dbReference type="NCBI Taxonomy" id="1447944"/>
    <lineage>
        <taxon>Eukaryota</taxon>
        <taxon>Fungi</taxon>
        <taxon>Dikarya</taxon>
        <taxon>Basidiomycota</taxon>
        <taxon>Agaricomycotina</taxon>
        <taxon>Agaricomycetes</taxon>
        <taxon>Agaricomycetidae</taxon>
        <taxon>Agaricales</taxon>
        <taxon>Marasmiineae</taxon>
        <taxon>Omphalotaceae</taxon>
        <taxon>Gymnopus</taxon>
    </lineage>
</organism>
<dbReference type="SMART" id="SM00239">
    <property type="entry name" value="C2"/>
    <property type="match status" value="1"/>
</dbReference>
<dbReference type="InterPro" id="IPR035892">
    <property type="entry name" value="C2_domain_sf"/>
</dbReference>
<dbReference type="InterPro" id="IPR000008">
    <property type="entry name" value="C2_dom"/>
</dbReference>
<feature type="domain" description="C2" evidence="1">
    <location>
        <begin position="1"/>
        <end position="135"/>
    </location>
</feature>
<dbReference type="InterPro" id="IPR052981">
    <property type="entry name" value="Ingression_C2_domain"/>
</dbReference>
<dbReference type="AlphaFoldDB" id="A0A6A4H0N3"/>
<dbReference type="OrthoDB" id="270970at2759"/>
<dbReference type="PROSITE" id="PS50004">
    <property type="entry name" value="C2"/>
    <property type="match status" value="1"/>
</dbReference>
<sequence length="175" mass="19642">MTSTPREIGTLIVVVLTANHLPNKKYIGKQDPYCAITLNGQTRRTKAIKKGGQHPEWDEEIRFQVYEDDENLSQPDKNGTPPPLPPKNNKIKAIKGGMFMKVACYADNAWEPDLIGDGLVDLTEVITKGESDEWYTLVYKDRFAGKVYLEMTLYSKVSLFSQSCYADPNPVPIGT</sequence>
<dbReference type="Pfam" id="PF00168">
    <property type="entry name" value="C2"/>
    <property type="match status" value="1"/>
</dbReference>